<proteinExistence type="predicted"/>
<feature type="compositionally biased region" description="Polar residues" evidence="1">
    <location>
        <begin position="14"/>
        <end position="24"/>
    </location>
</feature>
<comment type="caution">
    <text evidence="3">The sequence shown here is derived from an EMBL/GenBank/DDBJ whole genome shotgun (WGS) entry which is preliminary data.</text>
</comment>
<dbReference type="InterPro" id="IPR050678">
    <property type="entry name" value="DNA_Partitioning_ATPase"/>
</dbReference>
<feature type="compositionally biased region" description="Basic and acidic residues" evidence="1">
    <location>
        <begin position="25"/>
        <end position="39"/>
    </location>
</feature>
<keyword evidence="4" id="KW-1185">Reference proteome</keyword>
<dbReference type="SUPFAM" id="SSF52540">
    <property type="entry name" value="P-loop containing nucleoside triphosphate hydrolases"/>
    <property type="match status" value="1"/>
</dbReference>
<reference evidence="4" key="1">
    <citation type="journal article" date="2019" name="Int. J. Syst. Evol. Microbiol.">
        <title>The Global Catalogue of Microorganisms (GCM) 10K type strain sequencing project: providing services to taxonomists for standard genome sequencing and annotation.</title>
        <authorList>
            <consortium name="The Broad Institute Genomics Platform"/>
            <consortium name="The Broad Institute Genome Sequencing Center for Infectious Disease"/>
            <person name="Wu L."/>
            <person name="Ma J."/>
        </authorList>
    </citation>
    <scope>NUCLEOTIDE SEQUENCE [LARGE SCALE GENOMIC DNA]</scope>
    <source>
        <strain evidence="4">JCM 15478</strain>
    </source>
</reference>
<sequence length="310" mass="33671">MVRLAIVLPMTETTAEPSIGAQATRSREALPGADEHQEQPEQSVDLFRPEGTRVLAMCNQKGGVGKTTTTINLAGALAEYGRRVLVLDGDPQGNATTGLHVASPGPRDLTQAQVVLDALDPQPLIAQTNVPNIQVLPASLDMTGLSSDLRDTGTGLTLYRVMVDKLRALGLWDDILIDQRPALELDTDAQLVASDGAIIMVDVDEWSMDGLKRQVAQHKKAMARAQRDDFEVVGLVVGRVQKPMGHFDKAVYDLLRAHPTIRCLAEIPVRAADIKESRHQGLPVCQARPRTDTAQFFREIALKGRLVKAA</sequence>
<name>A0ABP5IHG8_9ACTN</name>
<dbReference type="EMBL" id="BAAAPE010000023">
    <property type="protein sequence ID" value="GAA2100545.1"/>
    <property type="molecule type" value="Genomic_DNA"/>
</dbReference>
<feature type="region of interest" description="Disordered" evidence="1">
    <location>
        <begin position="14"/>
        <end position="45"/>
    </location>
</feature>
<protein>
    <submittedName>
        <fullName evidence="3">AAA family ATPase</fullName>
    </submittedName>
</protein>
<gene>
    <name evidence="3" type="ORF">GCM10009801_73150</name>
</gene>
<evidence type="ECO:0000313" key="3">
    <source>
        <dbReference type="EMBL" id="GAA2100545.1"/>
    </source>
</evidence>
<feature type="domain" description="AAA" evidence="2">
    <location>
        <begin position="53"/>
        <end position="222"/>
    </location>
</feature>
<dbReference type="Pfam" id="PF13614">
    <property type="entry name" value="AAA_31"/>
    <property type="match status" value="1"/>
</dbReference>
<accession>A0ABP5IHG8</accession>
<dbReference type="CDD" id="cd02042">
    <property type="entry name" value="ParAB_family"/>
    <property type="match status" value="1"/>
</dbReference>
<dbReference type="Gene3D" id="3.40.50.300">
    <property type="entry name" value="P-loop containing nucleotide triphosphate hydrolases"/>
    <property type="match status" value="1"/>
</dbReference>
<dbReference type="PANTHER" id="PTHR13696:SF99">
    <property type="entry name" value="COBYRINIC ACID AC-DIAMIDE SYNTHASE"/>
    <property type="match status" value="1"/>
</dbReference>
<dbReference type="Proteomes" id="UP001500016">
    <property type="component" value="Unassembled WGS sequence"/>
</dbReference>
<evidence type="ECO:0000313" key="4">
    <source>
        <dbReference type="Proteomes" id="UP001500016"/>
    </source>
</evidence>
<dbReference type="InterPro" id="IPR025669">
    <property type="entry name" value="AAA_dom"/>
</dbReference>
<dbReference type="InterPro" id="IPR027417">
    <property type="entry name" value="P-loop_NTPase"/>
</dbReference>
<evidence type="ECO:0000256" key="1">
    <source>
        <dbReference type="SAM" id="MobiDB-lite"/>
    </source>
</evidence>
<dbReference type="PANTHER" id="PTHR13696">
    <property type="entry name" value="P-LOOP CONTAINING NUCLEOSIDE TRIPHOSPHATE HYDROLASE"/>
    <property type="match status" value="1"/>
</dbReference>
<evidence type="ECO:0000259" key="2">
    <source>
        <dbReference type="Pfam" id="PF13614"/>
    </source>
</evidence>
<organism evidence="3 4">
    <name type="scientific">Streptomyces albiaxialis</name>
    <dbReference type="NCBI Taxonomy" id="329523"/>
    <lineage>
        <taxon>Bacteria</taxon>
        <taxon>Bacillati</taxon>
        <taxon>Actinomycetota</taxon>
        <taxon>Actinomycetes</taxon>
        <taxon>Kitasatosporales</taxon>
        <taxon>Streptomycetaceae</taxon>
        <taxon>Streptomyces</taxon>
    </lineage>
</organism>